<comment type="caution">
    <text evidence="1">The sequence shown here is derived from an EMBL/GenBank/DDBJ whole genome shotgun (WGS) entry which is preliminary data.</text>
</comment>
<evidence type="ECO:0000313" key="2">
    <source>
        <dbReference type="Proteomes" id="UP000297998"/>
    </source>
</evidence>
<accession>A0A4Z1B5Q7</accession>
<dbReference type="EMBL" id="SRPE01000003">
    <property type="protein sequence ID" value="TGN29183.1"/>
    <property type="molecule type" value="Genomic_DNA"/>
</dbReference>
<gene>
    <name evidence="1" type="ORF">E4J94_04305</name>
</gene>
<evidence type="ECO:0000313" key="1">
    <source>
        <dbReference type="EMBL" id="TGN29183.1"/>
    </source>
</evidence>
<name>A0A4Z1B5Q7_9FLAO</name>
<dbReference type="AlphaFoldDB" id="A0A4Z1B5Q7"/>
<protein>
    <submittedName>
        <fullName evidence="1">Uncharacterized protein</fullName>
    </submittedName>
</protein>
<proteinExistence type="predicted"/>
<reference evidence="1 2" key="1">
    <citation type="submission" date="2019-03" db="EMBL/GenBank/DDBJ databases">
        <title>Empedobacter tilapiae sp. nov., isolated from an intestine of Nile tilapia Oreochromis niloticus.</title>
        <authorList>
            <person name="Kim Y.-O."/>
            <person name="Yoon J.-H."/>
        </authorList>
    </citation>
    <scope>NUCLEOTIDE SEQUENCE [LARGE SCALE GENOMIC DNA]</scope>
    <source>
        <strain evidence="1 2">MRS2</strain>
    </source>
</reference>
<sequence>MSTSKLLLLNQEQLIPPYIRNLGGIEFSLQDYPFWNEYDESVRLYSHHFSENEDLVEVWYKGKTLVELLNGALKLYYLSYNRLDYFTELRPLEIVDVYGNAIYKPADIDKILRINPFENDGVEYDFSQEFKPRKHFLNDIMRLSSNFNDVFEILLFASLQYNFVNLYKLYETTKFYFKKELNLNLDKGIPSLQISKSKVGKFKNTANFTNHHVFDLLTLDIRHGRNNDNNLGGGMDLEEAKREVLGFALKYILERYKLVFHP</sequence>
<dbReference type="RefSeq" id="WP_135834639.1">
    <property type="nucleotide sequence ID" value="NZ_SRPE01000003.1"/>
</dbReference>
<dbReference type="OrthoDB" id="9997985at2"/>
<organism evidence="1 2">
    <name type="scientific">Empedobacter tilapiae</name>
    <dbReference type="NCBI Taxonomy" id="2491114"/>
    <lineage>
        <taxon>Bacteria</taxon>
        <taxon>Pseudomonadati</taxon>
        <taxon>Bacteroidota</taxon>
        <taxon>Flavobacteriia</taxon>
        <taxon>Flavobacteriales</taxon>
        <taxon>Weeksellaceae</taxon>
        <taxon>Empedobacter</taxon>
    </lineage>
</organism>
<dbReference type="Proteomes" id="UP000297998">
    <property type="component" value="Unassembled WGS sequence"/>
</dbReference>
<keyword evidence="2" id="KW-1185">Reference proteome</keyword>